<evidence type="ECO:0000313" key="2">
    <source>
        <dbReference type="Proteomes" id="UP000054279"/>
    </source>
</evidence>
<organism evidence="1 2">
    <name type="scientific">Sphaerobolus stellatus (strain SS14)</name>
    <dbReference type="NCBI Taxonomy" id="990650"/>
    <lineage>
        <taxon>Eukaryota</taxon>
        <taxon>Fungi</taxon>
        <taxon>Dikarya</taxon>
        <taxon>Basidiomycota</taxon>
        <taxon>Agaricomycotina</taxon>
        <taxon>Agaricomycetes</taxon>
        <taxon>Phallomycetidae</taxon>
        <taxon>Geastrales</taxon>
        <taxon>Sphaerobolaceae</taxon>
        <taxon>Sphaerobolus</taxon>
    </lineage>
</organism>
<reference evidence="1 2" key="1">
    <citation type="submission" date="2014-06" db="EMBL/GenBank/DDBJ databases">
        <title>Evolutionary Origins and Diversification of the Mycorrhizal Mutualists.</title>
        <authorList>
            <consortium name="DOE Joint Genome Institute"/>
            <consortium name="Mycorrhizal Genomics Consortium"/>
            <person name="Kohler A."/>
            <person name="Kuo A."/>
            <person name="Nagy L.G."/>
            <person name="Floudas D."/>
            <person name="Copeland A."/>
            <person name="Barry K.W."/>
            <person name="Cichocki N."/>
            <person name="Veneault-Fourrey C."/>
            <person name="LaButti K."/>
            <person name="Lindquist E.A."/>
            <person name="Lipzen A."/>
            <person name="Lundell T."/>
            <person name="Morin E."/>
            <person name="Murat C."/>
            <person name="Riley R."/>
            <person name="Ohm R."/>
            <person name="Sun H."/>
            <person name="Tunlid A."/>
            <person name="Henrissat B."/>
            <person name="Grigoriev I.V."/>
            <person name="Hibbett D.S."/>
            <person name="Martin F."/>
        </authorList>
    </citation>
    <scope>NUCLEOTIDE SEQUENCE [LARGE SCALE GENOMIC DNA]</scope>
    <source>
        <strain evidence="1 2">SS14</strain>
    </source>
</reference>
<feature type="non-terminal residue" evidence="1">
    <location>
        <position position="1"/>
    </location>
</feature>
<evidence type="ECO:0000313" key="1">
    <source>
        <dbReference type="EMBL" id="KIJ28249.1"/>
    </source>
</evidence>
<sequence>CRYSLLPALFSEGIIFSDIKEGTYDGPSFVDYIEHLLPHMNAWPAPQSVLVIVEEVLPLCVAQ</sequence>
<gene>
    <name evidence="1" type="ORF">M422DRAFT_189974</name>
</gene>
<name>A0A0C9U283_SPHS4</name>
<dbReference type="AlphaFoldDB" id="A0A0C9U283"/>
<protein>
    <submittedName>
        <fullName evidence="1">Uncharacterized protein</fullName>
    </submittedName>
</protein>
<keyword evidence="2" id="KW-1185">Reference proteome</keyword>
<dbReference type="OrthoDB" id="2142724at2759"/>
<accession>A0A0C9U283</accession>
<dbReference type="EMBL" id="KN837311">
    <property type="protein sequence ID" value="KIJ28249.1"/>
    <property type="molecule type" value="Genomic_DNA"/>
</dbReference>
<proteinExistence type="predicted"/>
<dbReference type="HOGENOM" id="CLU_2892261_0_0_1"/>
<dbReference type="Proteomes" id="UP000054279">
    <property type="component" value="Unassembled WGS sequence"/>
</dbReference>